<reference evidence="3 4" key="2">
    <citation type="submission" date="2023-11" db="EMBL/GenBank/DDBJ databases">
        <authorList>
            <person name="Lara A.C."/>
            <person name="Chronakova A."/>
        </authorList>
    </citation>
    <scope>NUCLEOTIDE SEQUENCE [LARGE SCALE GENOMIC DNA]</scope>
    <source>
        <strain evidence="3 4">BCCO 10_0856</strain>
    </source>
</reference>
<accession>A0ABU4T2Z4</accession>
<organism evidence="3 4">
    <name type="scientific">Lentzea miocenica</name>
    <dbReference type="NCBI Taxonomy" id="3095431"/>
    <lineage>
        <taxon>Bacteria</taxon>
        <taxon>Bacillati</taxon>
        <taxon>Actinomycetota</taxon>
        <taxon>Actinomycetes</taxon>
        <taxon>Pseudonocardiales</taxon>
        <taxon>Pseudonocardiaceae</taxon>
        <taxon>Lentzea</taxon>
    </lineage>
</organism>
<gene>
    <name evidence="3" type="ORF">SK803_20095</name>
</gene>
<evidence type="ECO:0000256" key="1">
    <source>
        <dbReference type="SAM" id="MobiDB-lite"/>
    </source>
</evidence>
<keyword evidence="2" id="KW-0812">Transmembrane</keyword>
<evidence type="ECO:0000313" key="4">
    <source>
        <dbReference type="Proteomes" id="UP001285521"/>
    </source>
</evidence>
<reference evidence="3 4" key="1">
    <citation type="submission" date="2023-11" db="EMBL/GenBank/DDBJ databases">
        <title>Lentzea sokolovensis, sp. nov., Lentzea kristufkii, sp. nov., and Lentzea miocenensis, sp. nov., rare actinobacteria from Sokolov Coal Basin, Miocene lacustrine sediment, Czech Republic.</title>
        <authorList>
            <person name="Lara A."/>
            <person name="Kotroba L."/>
            <person name="Nouioui I."/>
            <person name="Neumann-Schaal M."/>
            <person name="Mast Y."/>
            <person name="Chronakova A."/>
        </authorList>
    </citation>
    <scope>NUCLEOTIDE SEQUENCE [LARGE SCALE GENOMIC DNA]</scope>
    <source>
        <strain evidence="3 4">BCCO 10_0856</strain>
    </source>
</reference>
<protein>
    <recommendedName>
        <fullName evidence="5">Lipopolysaccharide export system protein LptC</fullName>
    </recommendedName>
</protein>
<keyword evidence="4" id="KW-1185">Reference proteome</keyword>
<keyword evidence="2" id="KW-1133">Transmembrane helix</keyword>
<evidence type="ECO:0008006" key="5">
    <source>
        <dbReference type="Google" id="ProtNLM"/>
    </source>
</evidence>
<dbReference type="EMBL" id="JAXAVW010000015">
    <property type="protein sequence ID" value="MDX8032521.1"/>
    <property type="molecule type" value="Genomic_DNA"/>
</dbReference>
<sequence length="253" mass="27537">MSEEDGARLLGPLRTMDVPASDGVSVQRAIRSGKRTKTLRVAAAGVFVLIIAGVLPVLVKPTQNHVAAEPFDPLVRTISVSATDGLKPVNYIIGRDVQVIYLRPVGNGDQQGSVNVFAAGSFREPSGEPLPDVNGKRAMWTGNAVAVEWSPRAWAVVSVEGFPDDRDRAQRLAETLRFDEHVAIKIPYTVQTSWKLNRVFDDGGDIQLEFENGVRLALRGGVGFAQGEAPRTEMEALEKSLRRADPPVTNPFR</sequence>
<feature type="compositionally biased region" description="Basic and acidic residues" evidence="1">
    <location>
        <begin position="233"/>
        <end position="245"/>
    </location>
</feature>
<feature type="transmembrane region" description="Helical" evidence="2">
    <location>
        <begin position="38"/>
        <end position="59"/>
    </location>
</feature>
<feature type="region of interest" description="Disordered" evidence="1">
    <location>
        <begin position="233"/>
        <end position="253"/>
    </location>
</feature>
<proteinExistence type="predicted"/>
<keyword evidence="2" id="KW-0472">Membrane</keyword>
<evidence type="ECO:0000313" key="3">
    <source>
        <dbReference type="EMBL" id="MDX8032521.1"/>
    </source>
</evidence>
<name>A0ABU4T2Z4_9PSEU</name>
<dbReference type="RefSeq" id="WP_319967555.1">
    <property type="nucleotide sequence ID" value="NZ_JAXAVW010000015.1"/>
</dbReference>
<comment type="caution">
    <text evidence="3">The sequence shown here is derived from an EMBL/GenBank/DDBJ whole genome shotgun (WGS) entry which is preliminary data.</text>
</comment>
<dbReference type="Proteomes" id="UP001285521">
    <property type="component" value="Unassembled WGS sequence"/>
</dbReference>
<evidence type="ECO:0000256" key="2">
    <source>
        <dbReference type="SAM" id="Phobius"/>
    </source>
</evidence>